<evidence type="ECO:0000313" key="2">
    <source>
        <dbReference type="EMBL" id="KAF2431767.1"/>
    </source>
</evidence>
<organism evidence="2 3">
    <name type="scientific">Tothia fuscella</name>
    <dbReference type="NCBI Taxonomy" id="1048955"/>
    <lineage>
        <taxon>Eukaryota</taxon>
        <taxon>Fungi</taxon>
        <taxon>Dikarya</taxon>
        <taxon>Ascomycota</taxon>
        <taxon>Pezizomycotina</taxon>
        <taxon>Dothideomycetes</taxon>
        <taxon>Pleosporomycetidae</taxon>
        <taxon>Venturiales</taxon>
        <taxon>Cylindrosympodiaceae</taxon>
        <taxon>Tothia</taxon>
    </lineage>
</organism>
<sequence>GPIIIVIVGVDAKSKTFHVHRDLIASSSLFFHKALNGQFKEKDGVVTLPEQDAAKFEIYVNWLYFGELGSKDEEETDASGSELGLLSCLYILGDFMGDDLFCNNVIDAIIDQVLEFRAYPLSLAPRVYWTLPSSSPLRTLIVDFYVYSGSSSWFEPKEDGKVIADIAQGPKEFWMDMAMK</sequence>
<accession>A0A9P4U0C3</accession>
<dbReference type="Proteomes" id="UP000800235">
    <property type="component" value="Unassembled WGS sequence"/>
</dbReference>
<proteinExistence type="predicted"/>
<dbReference type="Pfam" id="PF00651">
    <property type="entry name" value="BTB"/>
    <property type="match status" value="1"/>
</dbReference>
<dbReference type="EMBL" id="MU007030">
    <property type="protein sequence ID" value="KAF2431767.1"/>
    <property type="molecule type" value="Genomic_DNA"/>
</dbReference>
<dbReference type="OrthoDB" id="194443at2759"/>
<name>A0A9P4U0C3_9PEZI</name>
<dbReference type="PROSITE" id="PS50097">
    <property type="entry name" value="BTB"/>
    <property type="match status" value="1"/>
</dbReference>
<evidence type="ECO:0000313" key="3">
    <source>
        <dbReference type="Proteomes" id="UP000800235"/>
    </source>
</evidence>
<feature type="non-terminal residue" evidence="2">
    <location>
        <position position="1"/>
    </location>
</feature>
<dbReference type="SUPFAM" id="SSF54695">
    <property type="entry name" value="POZ domain"/>
    <property type="match status" value="1"/>
</dbReference>
<dbReference type="Gene3D" id="3.30.710.10">
    <property type="entry name" value="Potassium Channel Kv1.1, Chain A"/>
    <property type="match status" value="1"/>
</dbReference>
<feature type="non-terminal residue" evidence="2">
    <location>
        <position position="180"/>
    </location>
</feature>
<dbReference type="PANTHER" id="PTHR47843:SF2">
    <property type="entry name" value="BTB DOMAIN-CONTAINING PROTEIN"/>
    <property type="match status" value="1"/>
</dbReference>
<dbReference type="InterPro" id="IPR000210">
    <property type="entry name" value="BTB/POZ_dom"/>
</dbReference>
<comment type="caution">
    <text evidence="2">The sequence shown here is derived from an EMBL/GenBank/DDBJ whole genome shotgun (WGS) entry which is preliminary data.</text>
</comment>
<dbReference type="InterPro" id="IPR011333">
    <property type="entry name" value="SKP1/BTB/POZ_sf"/>
</dbReference>
<dbReference type="CDD" id="cd18186">
    <property type="entry name" value="BTB_POZ_ZBTB_KLHL-like"/>
    <property type="match status" value="1"/>
</dbReference>
<keyword evidence="3" id="KW-1185">Reference proteome</keyword>
<evidence type="ECO:0000259" key="1">
    <source>
        <dbReference type="PROSITE" id="PS50097"/>
    </source>
</evidence>
<dbReference type="PANTHER" id="PTHR47843">
    <property type="entry name" value="BTB DOMAIN-CONTAINING PROTEIN-RELATED"/>
    <property type="match status" value="1"/>
</dbReference>
<reference evidence="2" key="1">
    <citation type="journal article" date="2020" name="Stud. Mycol.">
        <title>101 Dothideomycetes genomes: a test case for predicting lifestyles and emergence of pathogens.</title>
        <authorList>
            <person name="Haridas S."/>
            <person name="Albert R."/>
            <person name="Binder M."/>
            <person name="Bloem J."/>
            <person name="Labutti K."/>
            <person name="Salamov A."/>
            <person name="Andreopoulos B."/>
            <person name="Baker S."/>
            <person name="Barry K."/>
            <person name="Bills G."/>
            <person name="Bluhm B."/>
            <person name="Cannon C."/>
            <person name="Castanera R."/>
            <person name="Culley D."/>
            <person name="Daum C."/>
            <person name="Ezra D."/>
            <person name="Gonzalez J."/>
            <person name="Henrissat B."/>
            <person name="Kuo A."/>
            <person name="Liang C."/>
            <person name="Lipzen A."/>
            <person name="Lutzoni F."/>
            <person name="Magnuson J."/>
            <person name="Mondo S."/>
            <person name="Nolan M."/>
            <person name="Ohm R."/>
            <person name="Pangilinan J."/>
            <person name="Park H.-J."/>
            <person name="Ramirez L."/>
            <person name="Alfaro M."/>
            <person name="Sun H."/>
            <person name="Tritt A."/>
            <person name="Yoshinaga Y."/>
            <person name="Zwiers L.-H."/>
            <person name="Turgeon B."/>
            <person name="Goodwin S."/>
            <person name="Spatafora J."/>
            <person name="Crous P."/>
            <person name="Grigoriev I."/>
        </authorList>
    </citation>
    <scope>NUCLEOTIDE SEQUENCE</scope>
    <source>
        <strain evidence="2">CBS 130266</strain>
    </source>
</reference>
<feature type="domain" description="BTB" evidence="1">
    <location>
        <begin position="4"/>
        <end position="72"/>
    </location>
</feature>
<gene>
    <name evidence="2" type="ORF">EJ08DRAFT_575494</name>
</gene>
<protein>
    <recommendedName>
        <fullName evidence="1">BTB domain-containing protein</fullName>
    </recommendedName>
</protein>
<dbReference type="AlphaFoldDB" id="A0A9P4U0C3"/>